<keyword evidence="5" id="KW-0560">Oxidoreductase</keyword>
<dbReference type="PANTHER" id="PTHR36701">
    <property type="entry name" value="EPOXYQUEUOSINE REDUCTASE QUEH"/>
    <property type="match status" value="1"/>
</dbReference>
<dbReference type="PANTHER" id="PTHR36701:SF1">
    <property type="entry name" value="EPOXYQUEUOSINE REDUCTASE QUEH"/>
    <property type="match status" value="1"/>
</dbReference>
<evidence type="ECO:0000256" key="3">
    <source>
        <dbReference type="ARBA" id="ARBA00022723"/>
    </source>
</evidence>
<dbReference type="AlphaFoldDB" id="X1L5N7"/>
<keyword evidence="9" id="KW-0676">Redox-active center</keyword>
<evidence type="ECO:0008006" key="11">
    <source>
        <dbReference type="Google" id="ProtNLM"/>
    </source>
</evidence>
<evidence type="ECO:0000256" key="4">
    <source>
        <dbReference type="ARBA" id="ARBA00022785"/>
    </source>
</evidence>
<dbReference type="GO" id="GO:0008616">
    <property type="term" value="P:tRNA queuosine(34) biosynthetic process"/>
    <property type="evidence" value="ECO:0007669"/>
    <property type="project" value="UniProtKB-KW"/>
</dbReference>
<dbReference type="InterPro" id="IPR003828">
    <property type="entry name" value="QueH"/>
</dbReference>
<keyword evidence="3" id="KW-0479">Metal-binding</keyword>
<dbReference type="GO" id="GO:0016491">
    <property type="term" value="F:oxidoreductase activity"/>
    <property type="evidence" value="ECO:0007669"/>
    <property type="project" value="UniProtKB-KW"/>
</dbReference>
<evidence type="ECO:0000256" key="2">
    <source>
        <dbReference type="ARBA" id="ARBA00022694"/>
    </source>
</evidence>
<protein>
    <recommendedName>
        <fullName evidence="11">Epoxyqueuosine reductase QueH</fullName>
    </recommendedName>
</protein>
<reference evidence="10" key="1">
    <citation type="journal article" date="2014" name="Front. Microbiol.">
        <title>High frequency of phylogenetically diverse reductive dehalogenase-homologous genes in deep subseafloor sedimentary metagenomes.</title>
        <authorList>
            <person name="Kawai M."/>
            <person name="Futagami T."/>
            <person name="Toyoda A."/>
            <person name="Takaki Y."/>
            <person name="Nishi S."/>
            <person name="Hori S."/>
            <person name="Arai W."/>
            <person name="Tsubouchi T."/>
            <person name="Morono Y."/>
            <person name="Uchiyama I."/>
            <person name="Ito T."/>
            <person name="Fujiyama A."/>
            <person name="Inagaki F."/>
            <person name="Takami H."/>
        </authorList>
    </citation>
    <scope>NUCLEOTIDE SEQUENCE</scope>
    <source>
        <strain evidence="10">Expedition CK06-06</strain>
    </source>
</reference>
<keyword evidence="7" id="KW-0411">Iron-sulfur</keyword>
<organism evidence="10">
    <name type="scientific">marine sediment metagenome</name>
    <dbReference type="NCBI Taxonomy" id="412755"/>
    <lineage>
        <taxon>unclassified sequences</taxon>
        <taxon>metagenomes</taxon>
        <taxon>ecological metagenomes</taxon>
    </lineage>
</organism>
<evidence type="ECO:0000256" key="5">
    <source>
        <dbReference type="ARBA" id="ARBA00023002"/>
    </source>
</evidence>
<keyword evidence="8" id="KW-1015">Disulfide bond</keyword>
<evidence type="ECO:0000256" key="6">
    <source>
        <dbReference type="ARBA" id="ARBA00023004"/>
    </source>
</evidence>
<sequence length="93" mass="10764">GFDAITTTLLISPYQDQAAIRRTGQELASAQGMDFCFENFRRGFTEHRRLSKEHNLYMQRYCGCIYSEWEANDRQASTLPQAGRQPGVSRRRT</sequence>
<evidence type="ECO:0000313" key="10">
    <source>
        <dbReference type="EMBL" id="GAI14662.1"/>
    </source>
</evidence>
<keyword evidence="2" id="KW-0819">tRNA processing</keyword>
<dbReference type="GO" id="GO:0046872">
    <property type="term" value="F:metal ion binding"/>
    <property type="evidence" value="ECO:0007669"/>
    <property type="project" value="UniProtKB-KW"/>
</dbReference>
<accession>X1L5N7</accession>
<keyword evidence="6" id="KW-0408">Iron</keyword>
<evidence type="ECO:0000256" key="1">
    <source>
        <dbReference type="ARBA" id="ARBA00022485"/>
    </source>
</evidence>
<name>X1L5N7_9ZZZZ</name>
<keyword evidence="4" id="KW-0671">Queuosine biosynthesis</keyword>
<gene>
    <name evidence="10" type="ORF">S06H3_18390</name>
</gene>
<keyword evidence="1" id="KW-0004">4Fe-4S</keyword>
<proteinExistence type="predicted"/>
<evidence type="ECO:0000256" key="7">
    <source>
        <dbReference type="ARBA" id="ARBA00023014"/>
    </source>
</evidence>
<comment type="caution">
    <text evidence="10">The sequence shown here is derived from an EMBL/GenBank/DDBJ whole genome shotgun (WGS) entry which is preliminary data.</text>
</comment>
<feature type="non-terminal residue" evidence="10">
    <location>
        <position position="1"/>
    </location>
</feature>
<evidence type="ECO:0000256" key="8">
    <source>
        <dbReference type="ARBA" id="ARBA00023157"/>
    </source>
</evidence>
<dbReference type="GO" id="GO:0051539">
    <property type="term" value="F:4 iron, 4 sulfur cluster binding"/>
    <property type="evidence" value="ECO:0007669"/>
    <property type="project" value="UniProtKB-KW"/>
</dbReference>
<evidence type="ECO:0000256" key="9">
    <source>
        <dbReference type="ARBA" id="ARBA00023284"/>
    </source>
</evidence>
<dbReference type="EMBL" id="BARV01009294">
    <property type="protein sequence ID" value="GAI14662.1"/>
    <property type="molecule type" value="Genomic_DNA"/>
</dbReference>
<dbReference type="Pfam" id="PF02677">
    <property type="entry name" value="QueH"/>
    <property type="match status" value="1"/>
</dbReference>